<evidence type="ECO:0000313" key="4">
    <source>
        <dbReference type="Proteomes" id="UP000186391"/>
    </source>
</evidence>
<feature type="signal peptide" evidence="2">
    <location>
        <begin position="1"/>
        <end position="32"/>
    </location>
</feature>
<name>A0A1U7H3L3_9CYAN</name>
<dbReference type="Proteomes" id="UP000186391">
    <property type="component" value="Unassembled WGS sequence"/>
</dbReference>
<proteinExistence type="predicted"/>
<evidence type="ECO:0000256" key="2">
    <source>
        <dbReference type="SAM" id="SignalP"/>
    </source>
</evidence>
<feature type="region of interest" description="Disordered" evidence="1">
    <location>
        <begin position="73"/>
        <end position="105"/>
    </location>
</feature>
<gene>
    <name evidence="3" type="ORF">NIES592_06385</name>
</gene>
<keyword evidence="2" id="KW-0732">Signal</keyword>
<comment type="caution">
    <text evidence="3">The sequence shown here is derived from an EMBL/GenBank/DDBJ whole genome shotgun (WGS) entry which is preliminary data.</text>
</comment>
<protein>
    <submittedName>
        <fullName evidence="3">Uncharacterized protein</fullName>
    </submittedName>
</protein>
<dbReference type="OrthoDB" id="463790at2"/>
<evidence type="ECO:0000256" key="1">
    <source>
        <dbReference type="SAM" id="MobiDB-lite"/>
    </source>
</evidence>
<dbReference type="RefSeq" id="WP_073555236.1">
    <property type="nucleotide sequence ID" value="NZ_MRCA01000002.1"/>
</dbReference>
<accession>A0A1U7H3L3</accession>
<organism evidence="3 4">
    <name type="scientific">Fischerella major NIES-592</name>
    <dbReference type="NCBI Taxonomy" id="210994"/>
    <lineage>
        <taxon>Bacteria</taxon>
        <taxon>Bacillati</taxon>
        <taxon>Cyanobacteriota</taxon>
        <taxon>Cyanophyceae</taxon>
        <taxon>Nostocales</taxon>
        <taxon>Hapalosiphonaceae</taxon>
        <taxon>Fischerella</taxon>
    </lineage>
</organism>
<feature type="chain" id="PRO_5012075316" evidence="2">
    <location>
        <begin position="33"/>
        <end position="209"/>
    </location>
</feature>
<keyword evidence="4" id="KW-1185">Reference proteome</keyword>
<feature type="compositionally biased region" description="Low complexity" evidence="1">
    <location>
        <begin position="81"/>
        <end position="93"/>
    </location>
</feature>
<dbReference type="AlphaFoldDB" id="A0A1U7H3L3"/>
<sequence>MNQQNLKTTKHIGRLGSMFGGLLIGLSVTSLAASAAPSSVLNPCPRIFYEEPHNNRVLVPQGCPPNAATLRQQGQVSGEQTTPVAPGVTGVTPIQPPLPETRQNPIATITPTAGTVDVRIKNNTNVSVSYQAIGHTEPRSLAGREEIVLQGLPTPVTITMVREDGGLLQVQPTSDSPEGVLTVLLDETTNFNNSRSALRIQQDGQVFLN</sequence>
<evidence type="ECO:0000313" key="3">
    <source>
        <dbReference type="EMBL" id="OKH15700.1"/>
    </source>
</evidence>
<reference evidence="3 4" key="1">
    <citation type="submission" date="2016-11" db="EMBL/GenBank/DDBJ databases">
        <title>Draft Genome Sequences of Nine Cyanobacterial Strains from Diverse Habitats.</title>
        <authorList>
            <person name="Zhu T."/>
            <person name="Hou S."/>
            <person name="Lu X."/>
            <person name="Hess W.R."/>
        </authorList>
    </citation>
    <scope>NUCLEOTIDE SEQUENCE [LARGE SCALE GENOMIC DNA]</scope>
    <source>
        <strain evidence="3 4">NIES-592</strain>
    </source>
</reference>
<dbReference type="EMBL" id="MRCA01000002">
    <property type="protein sequence ID" value="OKH15700.1"/>
    <property type="molecule type" value="Genomic_DNA"/>
</dbReference>